<evidence type="ECO:0000313" key="5">
    <source>
        <dbReference type="Proteomes" id="UP000548476"/>
    </source>
</evidence>
<dbReference type="InterPro" id="IPR020843">
    <property type="entry name" value="ER"/>
</dbReference>
<dbReference type="SUPFAM" id="SSF51735">
    <property type="entry name" value="NAD(P)-binding Rossmann-fold domains"/>
    <property type="match status" value="1"/>
</dbReference>
<evidence type="ECO:0000256" key="2">
    <source>
        <dbReference type="ARBA" id="ARBA00023002"/>
    </source>
</evidence>
<comment type="caution">
    <text evidence="4">The sequence shown here is derived from an EMBL/GenBank/DDBJ whole genome shotgun (WGS) entry which is preliminary data.</text>
</comment>
<dbReference type="GO" id="GO:0035925">
    <property type="term" value="F:mRNA 3'-UTR AU-rich region binding"/>
    <property type="evidence" value="ECO:0007669"/>
    <property type="project" value="TreeGrafter"/>
</dbReference>
<proteinExistence type="predicted"/>
<dbReference type="Gene3D" id="3.40.50.720">
    <property type="entry name" value="NAD(P)-binding Rossmann-like Domain"/>
    <property type="match status" value="1"/>
</dbReference>
<dbReference type="InterPro" id="IPR013149">
    <property type="entry name" value="ADH-like_C"/>
</dbReference>
<dbReference type="InterPro" id="IPR047618">
    <property type="entry name" value="QOR-like"/>
</dbReference>
<reference evidence="4 5" key="1">
    <citation type="submission" date="2020-08" db="EMBL/GenBank/DDBJ databases">
        <title>Genomic Encyclopedia of Type Strains, Phase IV (KMG-IV): sequencing the most valuable type-strain genomes for metagenomic binning, comparative biology and taxonomic classification.</title>
        <authorList>
            <person name="Goeker M."/>
        </authorList>
    </citation>
    <scope>NUCLEOTIDE SEQUENCE [LARGE SCALE GENOMIC DNA]</scope>
    <source>
        <strain evidence="4 5">YIM 65646</strain>
    </source>
</reference>
<feature type="domain" description="Enoyl reductase (ER)" evidence="3">
    <location>
        <begin position="10"/>
        <end position="320"/>
    </location>
</feature>
<organism evidence="4 5">
    <name type="scientific">Phytomonospora endophytica</name>
    <dbReference type="NCBI Taxonomy" id="714109"/>
    <lineage>
        <taxon>Bacteria</taxon>
        <taxon>Bacillati</taxon>
        <taxon>Actinomycetota</taxon>
        <taxon>Actinomycetes</taxon>
        <taxon>Micromonosporales</taxon>
        <taxon>Micromonosporaceae</taxon>
        <taxon>Phytomonospora</taxon>
    </lineage>
</organism>
<dbReference type="PANTHER" id="PTHR48106:SF13">
    <property type="entry name" value="QUINONE OXIDOREDUCTASE-RELATED"/>
    <property type="match status" value="1"/>
</dbReference>
<dbReference type="PROSITE" id="PS01162">
    <property type="entry name" value="QOR_ZETA_CRYSTAL"/>
    <property type="match status" value="1"/>
</dbReference>
<dbReference type="GO" id="GO:0003960">
    <property type="term" value="F:quinone reductase (NADPH) activity"/>
    <property type="evidence" value="ECO:0007669"/>
    <property type="project" value="UniProtKB-EC"/>
</dbReference>
<dbReference type="Gene3D" id="3.90.180.10">
    <property type="entry name" value="Medium-chain alcohol dehydrogenases, catalytic domain"/>
    <property type="match status" value="1"/>
</dbReference>
<evidence type="ECO:0000256" key="1">
    <source>
        <dbReference type="ARBA" id="ARBA00022857"/>
    </source>
</evidence>
<accession>A0A841FRN2</accession>
<gene>
    <name evidence="4" type="ORF">HNR73_004299</name>
</gene>
<dbReference type="EC" id="1.6.5.5" evidence="4"/>
<dbReference type="EMBL" id="JACHGT010000009">
    <property type="protein sequence ID" value="MBB6036428.1"/>
    <property type="molecule type" value="Genomic_DNA"/>
</dbReference>
<keyword evidence="1" id="KW-0521">NADP</keyword>
<dbReference type="SUPFAM" id="SSF50129">
    <property type="entry name" value="GroES-like"/>
    <property type="match status" value="1"/>
</dbReference>
<dbReference type="CDD" id="cd05286">
    <property type="entry name" value="QOR2"/>
    <property type="match status" value="1"/>
</dbReference>
<dbReference type="GO" id="GO:0070402">
    <property type="term" value="F:NADPH binding"/>
    <property type="evidence" value="ECO:0007669"/>
    <property type="project" value="TreeGrafter"/>
</dbReference>
<protein>
    <submittedName>
        <fullName evidence="4">NADPH2:quinone reductase</fullName>
        <ecNumber evidence="4">1.6.5.5</ecNumber>
    </submittedName>
</protein>
<dbReference type="InterPro" id="IPR011032">
    <property type="entry name" value="GroES-like_sf"/>
</dbReference>
<evidence type="ECO:0000313" key="4">
    <source>
        <dbReference type="EMBL" id="MBB6036428.1"/>
    </source>
</evidence>
<dbReference type="SMART" id="SM00829">
    <property type="entry name" value="PKS_ER"/>
    <property type="match status" value="1"/>
</dbReference>
<dbReference type="Pfam" id="PF08240">
    <property type="entry name" value="ADH_N"/>
    <property type="match status" value="1"/>
</dbReference>
<dbReference type="Pfam" id="PF00107">
    <property type="entry name" value="ADH_zinc_N"/>
    <property type="match status" value="1"/>
</dbReference>
<sequence>MRAVVVHEAGNPEVLAVAEHPDPVPAPGEALVRVAAAGVNYIDVAHCAGTIAVPGPFVPGVEGSGTLLTATVDLPAGARVAWAMPRGLHEGAGGYAEKVAVPVAGLVPVPDGITLDTAAAALMHGLTAHYLTHSVHAVRPGDTVLVHAAAGGLGLTLTQVARIRGARVIGTTSTSEKAAIAEKAGAEVVGYEDFAAEARRRTDGAGVAAVYDGVGAVTFDGGLAALRRRGTYVLLGTASGPVAHVDPARLLTGGSLMFTRPGIIDFIADREELLARANDVFGWLAEGLLDVHVGARLELDHAAEAHRALEERRTIGKTLLIP</sequence>
<dbReference type="InterPro" id="IPR013154">
    <property type="entry name" value="ADH-like_N"/>
</dbReference>
<dbReference type="InterPro" id="IPR036291">
    <property type="entry name" value="NAD(P)-bd_dom_sf"/>
</dbReference>
<dbReference type="PANTHER" id="PTHR48106">
    <property type="entry name" value="QUINONE OXIDOREDUCTASE PIG3-RELATED"/>
    <property type="match status" value="1"/>
</dbReference>
<dbReference type="GO" id="GO:0008270">
    <property type="term" value="F:zinc ion binding"/>
    <property type="evidence" value="ECO:0007669"/>
    <property type="project" value="InterPro"/>
</dbReference>
<dbReference type="InterPro" id="IPR002364">
    <property type="entry name" value="Quin_OxRdtase/zeta-crystal_CS"/>
</dbReference>
<dbReference type="GO" id="GO:0005829">
    <property type="term" value="C:cytosol"/>
    <property type="evidence" value="ECO:0007669"/>
    <property type="project" value="TreeGrafter"/>
</dbReference>
<keyword evidence="5" id="KW-1185">Reference proteome</keyword>
<dbReference type="AlphaFoldDB" id="A0A841FRN2"/>
<keyword evidence="2 4" id="KW-0560">Oxidoreductase</keyword>
<dbReference type="Proteomes" id="UP000548476">
    <property type="component" value="Unassembled WGS sequence"/>
</dbReference>
<evidence type="ECO:0000259" key="3">
    <source>
        <dbReference type="SMART" id="SM00829"/>
    </source>
</evidence>
<name>A0A841FRN2_9ACTN</name>
<dbReference type="RefSeq" id="WP_184789280.1">
    <property type="nucleotide sequence ID" value="NZ_BONT01000029.1"/>
</dbReference>